<dbReference type="InterPro" id="IPR009056">
    <property type="entry name" value="Cyt_c-like_dom"/>
</dbReference>
<keyword evidence="3 4" id="KW-0408">Iron</keyword>
<dbReference type="GO" id="GO:0009055">
    <property type="term" value="F:electron transfer activity"/>
    <property type="evidence" value="ECO:0007669"/>
    <property type="project" value="InterPro"/>
</dbReference>
<evidence type="ECO:0000256" key="2">
    <source>
        <dbReference type="ARBA" id="ARBA00022723"/>
    </source>
</evidence>
<dbReference type="GO" id="GO:0046872">
    <property type="term" value="F:metal ion binding"/>
    <property type="evidence" value="ECO:0007669"/>
    <property type="project" value="UniProtKB-KW"/>
</dbReference>
<organism evidence="7 8">
    <name type="scientific">SAR86 cluster bacterium</name>
    <dbReference type="NCBI Taxonomy" id="2030880"/>
    <lineage>
        <taxon>Bacteria</taxon>
        <taxon>Pseudomonadati</taxon>
        <taxon>Pseudomonadota</taxon>
        <taxon>Gammaproteobacteria</taxon>
        <taxon>SAR86 cluster</taxon>
    </lineage>
</organism>
<evidence type="ECO:0000256" key="1">
    <source>
        <dbReference type="ARBA" id="ARBA00022617"/>
    </source>
</evidence>
<dbReference type="SUPFAM" id="SSF46626">
    <property type="entry name" value="Cytochrome c"/>
    <property type="match status" value="1"/>
</dbReference>
<dbReference type="Gene3D" id="1.10.760.10">
    <property type="entry name" value="Cytochrome c-like domain"/>
    <property type="match status" value="1"/>
</dbReference>
<dbReference type="PROSITE" id="PS51007">
    <property type="entry name" value="CYTC"/>
    <property type="match status" value="1"/>
</dbReference>
<dbReference type="Proteomes" id="UP000228987">
    <property type="component" value="Unassembled WGS sequence"/>
</dbReference>
<dbReference type="InterPro" id="IPR036909">
    <property type="entry name" value="Cyt_c-like_dom_sf"/>
</dbReference>
<name>A0A2A5CB69_9GAMM</name>
<feature type="chain" id="PRO_5011975073" evidence="5">
    <location>
        <begin position="21"/>
        <end position="122"/>
    </location>
</feature>
<dbReference type="GO" id="GO:0020037">
    <property type="term" value="F:heme binding"/>
    <property type="evidence" value="ECO:0007669"/>
    <property type="project" value="InterPro"/>
</dbReference>
<keyword evidence="5" id="KW-0732">Signal</keyword>
<gene>
    <name evidence="7" type="ORF">COA71_08495</name>
</gene>
<dbReference type="Pfam" id="PF13442">
    <property type="entry name" value="Cytochrome_CBB3"/>
    <property type="match status" value="1"/>
</dbReference>
<keyword evidence="2 4" id="KW-0479">Metal-binding</keyword>
<dbReference type="EMBL" id="NVWI01000006">
    <property type="protein sequence ID" value="PCJ41077.1"/>
    <property type="molecule type" value="Genomic_DNA"/>
</dbReference>
<comment type="caution">
    <text evidence="7">The sequence shown here is derived from an EMBL/GenBank/DDBJ whole genome shotgun (WGS) entry which is preliminary data.</text>
</comment>
<evidence type="ECO:0000313" key="8">
    <source>
        <dbReference type="Proteomes" id="UP000228987"/>
    </source>
</evidence>
<evidence type="ECO:0000313" key="7">
    <source>
        <dbReference type="EMBL" id="PCJ41077.1"/>
    </source>
</evidence>
<proteinExistence type="predicted"/>
<reference evidence="8" key="1">
    <citation type="submission" date="2017-08" db="EMBL/GenBank/DDBJ databases">
        <title>A dynamic microbial community with high functional redundancy inhabits the cold, oxic subseafloor aquifer.</title>
        <authorList>
            <person name="Tully B.J."/>
            <person name="Wheat C.G."/>
            <person name="Glazer B.T."/>
            <person name="Huber J.A."/>
        </authorList>
    </citation>
    <scope>NUCLEOTIDE SEQUENCE [LARGE SCALE GENOMIC DNA]</scope>
</reference>
<evidence type="ECO:0000259" key="6">
    <source>
        <dbReference type="PROSITE" id="PS51007"/>
    </source>
</evidence>
<accession>A0A2A5CB69</accession>
<protein>
    <submittedName>
        <fullName evidence="7">p-cresol methylhydroxylase</fullName>
    </submittedName>
</protein>
<dbReference type="AlphaFoldDB" id="A0A2A5CB69"/>
<feature type="domain" description="Cytochrome c" evidence="6">
    <location>
        <begin position="25"/>
        <end position="122"/>
    </location>
</feature>
<evidence type="ECO:0000256" key="3">
    <source>
        <dbReference type="ARBA" id="ARBA00023004"/>
    </source>
</evidence>
<evidence type="ECO:0000256" key="5">
    <source>
        <dbReference type="SAM" id="SignalP"/>
    </source>
</evidence>
<keyword evidence="1 4" id="KW-0349">Heme</keyword>
<evidence type="ECO:0000256" key="4">
    <source>
        <dbReference type="PROSITE-ProRule" id="PRU00433"/>
    </source>
</evidence>
<feature type="signal peptide" evidence="5">
    <location>
        <begin position="1"/>
        <end position="20"/>
    </location>
</feature>
<sequence>MSKLTIFCFTLIFFVSGVQAQEITFAQASGKVVFDKWCTPCHGRVAGGLFGGFGANDLPGTSALGVKYKGDLPAVLEDRTDLVPIYIRTVVRNGLYGMPISRKTEISDAELEGIIAYLTQPR</sequence>